<accession>A0A075LPH3</accession>
<dbReference type="Proteomes" id="UP000199735">
    <property type="component" value="Unassembled WGS sequence"/>
</dbReference>
<dbReference type="InterPro" id="IPR003784">
    <property type="entry name" value="BioY"/>
</dbReference>
<keyword evidence="2" id="KW-1003">Cell membrane</keyword>
<keyword evidence="2" id="KW-0813">Transport</keyword>
<dbReference type="Proteomes" id="UP000027980">
    <property type="component" value="Chromosome"/>
</dbReference>
<evidence type="ECO:0000313" key="5">
    <source>
        <dbReference type="EMBL" id="SEN15692.1"/>
    </source>
</evidence>
<sequence>MSRTGKLTASAMFVGLMTVGANISVWLPFLAVPIGGQTVPLSLQPFFALLAGLLLGYKWGAYSMICYVLLGLTGLPIFADLSGGFGVFAGPTGGFLLSFIPIAFIAGFIMEKTSMRYRVFVAVIAGIIVNYLFGVTYMYGAMQLWMGVDISYLAAWISMIPFFIKDFCFAILAALFYPRVAHAFRKGKVTYNTSFK</sequence>
<feature type="transmembrane region" description="Helical" evidence="3">
    <location>
        <begin position="152"/>
        <end position="177"/>
    </location>
</feature>
<dbReference type="Gene3D" id="1.10.1760.20">
    <property type="match status" value="1"/>
</dbReference>
<protein>
    <recommendedName>
        <fullName evidence="2">Biotin transporter</fullName>
    </recommendedName>
</protein>
<name>A0A075LPH3_9BACI</name>
<dbReference type="PANTHER" id="PTHR34295:SF1">
    <property type="entry name" value="BIOTIN TRANSPORTER BIOY"/>
    <property type="match status" value="1"/>
</dbReference>
<dbReference type="Pfam" id="PF02632">
    <property type="entry name" value="BioY"/>
    <property type="match status" value="1"/>
</dbReference>
<organism evidence="4 6">
    <name type="scientific">Terribacillus saccharophilus</name>
    <dbReference type="NCBI Taxonomy" id="361277"/>
    <lineage>
        <taxon>Bacteria</taxon>
        <taxon>Bacillati</taxon>
        <taxon>Bacillota</taxon>
        <taxon>Bacilli</taxon>
        <taxon>Bacillales</taxon>
        <taxon>Bacillaceae</taxon>
        <taxon>Terribacillus</taxon>
    </lineage>
</organism>
<evidence type="ECO:0000313" key="7">
    <source>
        <dbReference type="Proteomes" id="UP000199735"/>
    </source>
</evidence>
<gene>
    <name evidence="4" type="ORF">GZ22_17420</name>
    <name evidence="5" type="ORF">SAMN04489762_1579</name>
</gene>
<dbReference type="EMBL" id="CP008876">
    <property type="protein sequence ID" value="AIF68234.1"/>
    <property type="molecule type" value="Genomic_DNA"/>
</dbReference>
<comment type="similarity">
    <text evidence="1 2">Belongs to the BioY family.</text>
</comment>
<evidence type="ECO:0000313" key="6">
    <source>
        <dbReference type="Proteomes" id="UP000027980"/>
    </source>
</evidence>
<evidence type="ECO:0000313" key="4">
    <source>
        <dbReference type="EMBL" id="AIF68234.1"/>
    </source>
</evidence>
<keyword evidence="2 3" id="KW-0472">Membrane</keyword>
<evidence type="ECO:0000256" key="3">
    <source>
        <dbReference type="SAM" id="Phobius"/>
    </source>
</evidence>
<evidence type="ECO:0000256" key="1">
    <source>
        <dbReference type="ARBA" id="ARBA00010692"/>
    </source>
</evidence>
<dbReference type="OrthoDB" id="9803495at2"/>
<keyword evidence="3" id="KW-0812">Transmembrane</keyword>
<keyword evidence="3" id="KW-1133">Transmembrane helix</keyword>
<evidence type="ECO:0000256" key="2">
    <source>
        <dbReference type="PIRNR" id="PIRNR016661"/>
    </source>
</evidence>
<dbReference type="AlphaFoldDB" id="A0A075LPH3"/>
<feature type="transmembrane region" description="Helical" evidence="3">
    <location>
        <begin position="39"/>
        <end position="57"/>
    </location>
</feature>
<feature type="transmembrane region" description="Helical" evidence="3">
    <location>
        <begin position="64"/>
        <end position="82"/>
    </location>
</feature>
<comment type="subcellular location">
    <subcellularLocation>
        <location evidence="2">Cell membrane</location>
        <topology evidence="2">Multi-pass membrane protein</topology>
    </subcellularLocation>
</comment>
<reference evidence="5 7" key="2">
    <citation type="submission" date="2016-10" db="EMBL/GenBank/DDBJ databases">
        <authorList>
            <person name="Varghese N."/>
            <person name="Submissions S."/>
        </authorList>
    </citation>
    <scope>NUCLEOTIDE SEQUENCE [LARGE SCALE GENOMIC DNA]</scope>
    <source>
        <strain evidence="5 7">DSM 21619</strain>
    </source>
</reference>
<feature type="transmembrane region" description="Helical" evidence="3">
    <location>
        <begin position="7"/>
        <end position="27"/>
    </location>
</feature>
<dbReference type="PIRSF" id="PIRSF016661">
    <property type="entry name" value="BioY"/>
    <property type="match status" value="1"/>
</dbReference>
<dbReference type="GO" id="GO:0015225">
    <property type="term" value="F:biotin transmembrane transporter activity"/>
    <property type="evidence" value="ECO:0007669"/>
    <property type="project" value="UniProtKB-UniRule"/>
</dbReference>
<proteinExistence type="inferred from homology"/>
<dbReference type="GeneID" id="34223065"/>
<dbReference type="HOGENOM" id="CLU_077931_3_1_9"/>
<dbReference type="GO" id="GO:0005886">
    <property type="term" value="C:plasma membrane"/>
    <property type="evidence" value="ECO:0007669"/>
    <property type="project" value="UniProtKB-SubCell"/>
</dbReference>
<reference evidence="4 6" key="1">
    <citation type="submission" date="2014-07" db="EMBL/GenBank/DDBJ databases">
        <title>Complete genome sequence of a moderately halophilic bacterium Terribacillus aidingensis MP602, isolated from Cryptomeria fortunei in Tianmu mountain in China.</title>
        <authorList>
            <person name="Wang Y."/>
            <person name="Lu P."/>
            <person name="Zhang L."/>
        </authorList>
    </citation>
    <scope>NUCLEOTIDE SEQUENCE [LARGE SCALE GENOMIC DNA]</scope>
    <source>
        <strain evidence="4 6">MP602</strain>
    </source>
</reference>
<dbReference type="KEGG" id="tap:GZ22_17420"/>
<feature type="transmembrane region" description="Helical" evidence="3">
    <location>
        <begin position="117"/>
        <end position="140"/>
    </location>
</feature>
<dbReference type="EMBL" id="FOCD01000002">
    <property type="protein sequence ID" value="SEN15692.1"/>
    <property type="molecule type" value="Genomic_DNA"/>
</dbReference>
<dbReference type="PANTHER" id="PTHR34295">
    <property type="entry name" value="BIOTIN TRANSPORTER BIOY"/>
    <property type="match status" value="1"/>
</dbReference>
<accession>A0AAX2EEL5</accession>
<feature type="transmembrane region" description="Helical" evidence="3">
    <location>
        <begin position="88"/>
        <end position="110"/>
    </location>
</feature>
<dbReference type="RefSeq" id="WP_038564983.1">
    <property type="nucleotide sequence ID" value="NZ_CP008876.1"/>
</dbReference>